<sequence>MKKPVYKLLDEKGRILIPKEFRQMAELESGDIVKLSVSSGKIMVSKVDIVEMGSQDPQAVEAYVNAAVKHMSPAKQVALAARILKFAQQEGGTDC</sequence>
<evidence type="ECO:0000256" key="1">
    <source>
        <dbReference type="PROSITE-ProRule" id="PRU01076"/>
    </source>
</evidence>
<dbReference type="STRING" id="166486.ERS852572_00588"/>
<dbReference type="SUPFAM" id="SSF89447">
    <property type="entry name" value="AbrB/MazE/MraZ-like"/>
    <property type="match status" value="1"/>
</dbReference>
<name>A0A173RUH3_9FIRM</name>
<dbReference type="OrthoDB" id="9803343at2"/>
<evidence type="ECO:0000313" key="3">
    <source>
        <dbReference type="EMBL" id="CUM81295.1"/>
    </source>
</evidence>
<dbReference type="Proteomes" id="UP000478483">
    <property type="component" value="Unassembled WGS sequence"/>
</dbReference>
<dbReference type="SMART" id="SM00966">
    <property type="entry name" value="SpoVT_AbrB"/>
    <property type="match status" value="1"/>
</dbReference>
<dbReference type="NCBIfam" id="TIGR01439">
    <property type="entry name" value="lp_hng_hel_AbrB"/>
    <property type="match status" value="1"/>
</dbReference>
<dbReference type="PROSITE" id="PS51740">
    <property type="entry name" value="SPOVT_ABRB"/>
    <property type="match status" value="1"/>
</dbReference>
<dbReference type="EMBL" id="CYXZ01000004">
    <property type="protein sequence ID" value="CUM81295.1"/>
    <property type="molecule type" value="Genomic_DNA"/>
</dbReference>
<reference evidence="4 8" key="3">
    <citation type="journal article" date="2019" name="Nat. Med.">
        <title>A library of human gut bacterial isolates paired with longitudinal multiomics data enables mechanistic microbiome research.</title>
        <authorList>
            <person name="Poyet M."/>
            <person name="Groussin M."/>
            <person name="Gibbons S.M."/>
            <person name="Avila-Pacheco J."/>
            <person name="Jiang X."/>
            <person name="Kearney S.M."/>
            <person name="Perrotta A.R."/>
            <person name="Berdy B."/>
            <person name="Zhao S."/>
            <person name="Lieberman T.D."/>
            <person name="Swanson P.K."/>
            <person name="Smith M."/>
            <person name="Roesemann S."/>
            <person name="Alexander J.E."/>
            <person name="Rich S.A."/>
            <person name="Livny J."/>
            <person name="Vlamakis H."/>
            <person name="Clish C."/>
            <person name="Bullock K."/>
            <person name="Deik A."/>
            <person name="Scott J."/>
            <person name="Pierce K.A."/>
            <person name="Xavier R.J."/>
            <person name="Alm E.J."/>
        </authorList>
    </citation>
    <scope>NUCLEOTIDE SEQUENCE [LARGE SCALE GENOMIC DNA]</scope>
    <source>
        <strain evidence="4 8">BIOML-A1</strain>
    </source>
</reference>
<proteinExistence type="predicted"/>
<evidence type="ECO:0000259" key="2">
    <source>
        <dbReference type="PROSITE" id="PS51740"/>
    </source>
</evidence>
<organism evidence="3 6">
    <name type="scientific">Roseburia intestinalis</name>
    <dbReference type="NCBI Taxonomy" id="166486"/>
    <lineage>
        <taxon>Bacteria</taxon>
        <taxon>Bacillati</taxon>
        <taxon>Bacillota</taxon>
        <taxon>Clostridia</taxon>
        <taxon>Lachnospirales</taxon>
        <taxon>Lachnospiraceae</taxon>
        <taxon>Roseburia</taxon>
    </lineage>
</organism>
<reference evidence="5 7" key="2">
    <citation type="submission" date="2018-08" db="EMBL/GenBank/DDBJ databases">
        <title>A genome reference for cultivated species of the human gut microbiota.</title>
        <authorList>
            <person name="Zou Y."/>
            <person name="Xue W."/>
            <person name="Luo G."/>
        </authorList>
    </citation>
    <scope>NUCLEOTIDE SEQUENCE [LARGE SCALE GENOMIC DNA]</scope>
    <source>
        <strain evidence="5 7">AM43-11</strain>
    </source>
</reference>
<dbReference type="Gene3D" id="2.10.260.10">
    <property type="match status" value="1"/>
</dbReference>
<dbReference type="Proteomes" id="UP000095350">
    <property type="component" value="Unassembled WGS sequence"/>
</dbReference>
<evidence type="ECO:0000313" key="8">
    <source>
        <dbReference type="Proteomes" id="UP000478483"/>
    </source>
</evidence>
<dbReference type="GO" id="GO:0003677">
    <property type="term" value="F:DNA binding"/>
    <property type="evidence" value="ECO:0007669"/>
    <property type="project" value="UniProtKB-UniRule"/>
</dbReference>
<feature type="domain" description="SpoVT-AbrB" evidence="2">
    <location>
        <begin position="4"/>
        <end position="49"/>
    </location>
</feature>
<evidence type="ECO:0000313" key="5">
    <source>
        <dbReference type="EMBL" id="RHA68760.1"/>
    </source>
</evidence>
<evidence type="ECO:0000313" key="6">
    <source>
        <dbReference type="Proteomes" id="UP000095350"/>
    </source>
</evidence>
<dbReference type="AlphaFoldDB" id="A0A173RUH3"/>
<accession>A0A173RUH3</accession>
<dbReference type="RefSeq" id="WP_007886400.1">
    <property type="nucleotide sequence ID" value="NZ_CABIYH010000004.1"/>
</dbReference>
<protein>
    <submittedName>
        <fullName evidence="4">AbrB/MazE/SpoVT family DNA-binding domain-containing protein</fullName>
    </submittedName>
    <submittedName>
        <fullName evidence="3">Transcriptional regulator, AbrB family</fullName>
    </submittedName>
</protein>
<dbReference type="GeneID" id="75163030"/>
<dbReference type="EMBL" id="WNAJ01000013">
    <property type="protein sequence ID" value="MTR85707.1"/>
    <property type="molecule type" value="Genomic_DNA"/>
</dbReference>
<dbReference type="InterPro" id="IPR037914">
    <property type="entry name" value="SpoVT-AbrB_sf"/>
</dbReference>
<evidence type="ECO:0000313" key="4">
    <source>
        <dbReference type="EMBL" id="MTR85707.1"/>
    </source>
</evidence>
<keyword evidence="1 4" id="KW-0238">DNA-binding</keyword>
<dbReference type="PaxDb" id="166486-ERS852572_00588"/>
<dbReference type="Proteomes" id="UP000284465">
    <property type="component" value="Unassembled WGS sequence"/>
</dbReference>
<dbReference type="InterPro" id="IPR007159">
    <property type="entry name" value="SpoVT-AbrB_dom"/>
</dbReference>
<gene>
    <name evidence="5" type="ORF">DW927_05635</name>
    <name evidence="3" type="ORF">ERS852572_00588</name>
    <name evidence="4" type="ORF">GMD50_11710</name>
</gene>
<reference evidence="3 6" key="1">
    <citation type="submission" date="2015-09" db="EMBL/GenBank/DDBJ databases">
        <authorList>
            <consortium name="Pathogen Informatics"/>
        </authorList>
    </citation>
    <scope>NUCLEOTIDE SEQUENCE [LARGE SCALE GENOMIC DNA]</scope>
    <source>
        <strain evidence="3 6">2789STDY5834960</strain>
    </source>
</reference>
<dbReference type="Pfam" id="PF04014">
    <property type="entry name" value="MazE_antitoxin"/>
    <property type="match status" value="1"/>
</dbReference>
<dbReference type="EMBL" id="QSFP01000004">
    <property type="protein sequence ID" value="RHA68760.1"/>
    <property type="molecule type" value="Genomic_DNA"/>
</dbReference>
<evidence type="ECO:0000313" key="7">
    <source>
        <dbReference type="Proteomes" id="UP000284465"/>
    </source>
</evidence>